<dbReference type="Pfam" id="PF07786">
    <property type="entry name" value="HGSNAT_cat"/>
    <property type="match status" value="1"/>
</dbReference>
<feature type="transmembrane region" description="Helical" evidence="1">
    <location>
        <begin position="105"/>
        <end position="125"/>
    </location>
</feature>
<feature type="transmembrane region" description="Helical" evidence="1">
    <location>
        <begin position="209"/>
        <end position="230"/>
    </location>
</feature>
<organism evidence="3 4">
    <name type="scientific">Saccharopolyspora taberi</name>
    <dbReference type="NCBI Taxonomy" id="60895"/>
    <lineage>
        <taxon>Bacteria</taxon>
        <taxon>Bacillati</taxon>
        <taxon>Actinomycetota</taxon>
        <taxon>Actinomycetes</taxon>
        <taxon>Pseudonocardiales</taxon>
        <taxon>Pseudonocardiaceae</taxon>
        <taxon>Saccharopolyspora</taxon>
    </lineage>
</organism>
<dbReference type="InterPro" id="IPR012429">
    <property type="entry name" value="HGSNAT_cat"/>
</dbReference>
<keyword evidence="1" id="KW-0812">Transmembrane</keyword>
<feature type="transmembrane region" description="Helical" evidence="1">
    <location>
        <begin position="353"/>
        <end position="371"/>
    </location>
</feature>
<feature type="transmembrane region" description="Helical" evidence="1">
    <location>
        <begin position="45"/>
        <end position="65"/>
    </location>
</feature>
<proteinExistence type="predicted"/>
<evidence type="ECO:0000256" key="1">
    <source>
        <dbReference type="SAM" id="Phobius"/>
    </source>
</evidence>
<reference evidence="3 4" key="1">
    <citation type="journal article" date="2019" name="Int. J. Syst. Evol. Microbiol.">
        <title>The Global Catalogue of Microorganisms (GCM) 10K type strain sequencing project: providing services to taxonomists for standard genome sequencing and annotation.</title>
        <authorList>
            <consortium name="The Broad Institute Genomics Platform"/>
            <consortium name="The Broad Institute Genome Sequencing Center for Infectious Disease"/>
            <person name="Wu L."/>
            <person name="Ma J."/>
        </authorList>
    </citation>
    <scope>NUCLEOTIDE SEQUENCE [LARGE SCALE GENOMIC DNA]</scope>
    <source>
        <strain evidence="3 4">JCM 9383</strain>
    </source>
</reference>
<feature type="transmembrane region" description="Helical" evidence="1">
    <location>
        <begin position="286"/>
        <end position="306"/>
    </location>
</feature>
<keyword evidence="1" id="KW-1133">Transmembrane helix</keyword>
<accession>A0ABN3V995</accession>
<feature type="domain" description="Heparan-alpha-glucosaminide N-acetyltransferase catalytic" evidence="2">
    <location>
        <begin position="8"/>
        <end position="211"/>
    </location>
</feature>
<evidence type="ECO:0000313" key="4">
    <source>
        <dbReference type="Proteomes" id="UP001500979"/>
    </source>
</evidence>
<comment type="caution">
    <text evidence="3">The sequence shown here is derived from an EMBL/GenBank/DDBJ whole genome shotgun (WGS) entry which is preliminary data.</text>
</comment>
<dbReference type="EMBL" id="BAAAUX010000011">
    <property type="protein sequence ID" value="GAA2784776.1"/>
    <property type="molecule type" value="Genomic_DNA"/>
</dbReference>
<feature type="transmembrane region" description="Helical" evidence="1">
    <location>
        <begin position="77"/>
        <end position="99"/>
    </location>
</feature>
<evidence type="ECO:0000313" key="3">
    <source>
        <dbReference type="EMBL" id="GAA2784776.1"/>
    </source>
</evidence>
<protein>
    <submittedName>
        <fullName evidence="3">Heparan-alpha-glucosaminide N-acetyltransferase domain-containing protein</fullName>
    </submittedName>
</protein>
<keyword evidence="4" id="KW-1185">Reference proteome</keyword>
<feature type="transmembrane region" description="Helical" evidence="1">
    <location>
        <begin position="169"/>
        <end position="197"/>
    </location>
</feature>
<name>A0ABN3V995_9PSEU</name>
<gene>
    <name evidence="3" type="ORF">GCM10010470_18550</name>
</gene>
<feature type="transmembrane region" description="Helical" evidence="1">
    <location>
        <begin position="318"/>
        <end position="341"/>
    </location>
</feature>
<dbReference type="Proteomes" id="UP001500979">
    <property type="component" value="Unassembled WGS sequence"/>
</dbReference>
<keyword evidence="1" id="KW-0472">Membrane</keyword>
<evidence type="ECO:0000259" key="2">
    <source>
        <dbReference type="Pfam" id="PF07786"/>
    </source>
</evidence>
<sequence length="396" mass="41274">MLRAGTGRLVGVDATRGIALFGMMGLHALDSSDAAGNPTLSNAVVTGRSAAVFAVLAGLGIAFTTRRRKVPGGREGWAVAAALTGRAFGIGLIGLSLGYADIDVVDVILAYYGAMFLLAIPLVFLSTRGLVAAVVALPLAVPVLSQLIRDLLPEPALENPSFGYLFTDPLGLLVEVMLTGGYPALPWMTYLAVGILLGRLRLSSMRTAWAMFGAGTAMAVGAALLSRLLLGPFGGMAAILSSAADDDLTPSDVDDIMKFGESGTTPTGTWWWLVADVRHTGTPIDLIHTTGVAVALLGAVLLLTHVTRPVPSKVVHAVFVPLSAVGAMPLTIYSAHIAFMVSPLDVFDAVPGYLVQLGVALAFAVVWRSFFERGPLEWAVSLLSNRARDAVLGRGG</sequence>
<feature type="transmembrane region" description="Helical" evidence="1">
    <location>
        <begin position="130"/>
        <end position="149"/>
    </location>
</feature>